<reference evidence="3 4" key="1">
    <citation type="journal article" date="2020" name="Biotechnol. Biofuels">
        <title>New insights from the biogas microbiome by comprehensive genome-resolved metagenomics of nearly 1600 species originating from multiple anaerobic digesters.</title>
        <authorList>
            <person name="Campanaro S."/>
            <person name="Treu L."/>
            <person name="Rodriguez-R L.M."/>
            <person name="Kovalovszki A."/>
            <person name="Ziels R.M."/>
            <person name="Maus I."/>
            <person name="Zhu X."/>
            <person name="Kougias P.G."/>
            <person name="Basile A."/>
            <person name="Luo G."/>
            <person name="Schluter A."/>
            <person name="Konstantinidis K.T."/>
            <person name="Angelidaki I."/>
        </authorList>
    </citation>
    <scope>NUCLEOTIDE SEQUENCE [LARGE SCALE GENOMIC DNA]</scope>
    <source>
        <strain evidence="3">AS22ysBPME_79</strain>
    </source>
</reference>
<dbReference type="Gene3D" id="3.30.2130.30">
    <property type="match status" value="1"/>
</dbReference>
<evidence type="ECO:0000259" key="2">
    <source>
        <dbReference type="PROSITE" id="PS51165"/>
    </source>
</evidence>
<evidence type="ECO:0000313" key="3">
    <source>
        <dbReference type="EMBL" id="NMA44800.1"/>
    </source>
</evidence>
<dbReference type="Proteomes" id="UP000526302">
    <property type="component" value="Unassembled WGS sequence"/>
</dbReference>
<name>A0A7K4BZW1_9ARCH</name>
<dbReference type="SMART" id="SM00981">
    <property type="entry name" value="THUMP"/>
    <property type="match status" value="1"/>
</dbReference>
<dbReference type="GO" id="GO:0052837">
    <property type="term" value="P:thiazole biosynthetic process"/>
    <property type="evidence" value="ECO:0007669"/>
    <property type="project" value="TreeGrafter"/>
</dbReference>
<keyword evidence="1" id="KW-0694">RNA-binding</keyword>
<dbReference type="InterPro" id="IPR050102">
    <property type="entry name" value="tRNA_sulfurtransferase_ThiI"/>
</dbReference>
<dbReference type="AlphaFoldDB" id="A0A7K4BZW1"/>
<evidence type="ECO:0000256" key="1">
    <source>
        <dbReference type="PROSITE-ProRule" id="PRU00529"/>
    </source>
</evidence>
<accession>A0A7K4BZW1</accession>
<evidence type="ECO:0000313" key="4">
    <source>
        <dbReference type="Proteomes" id="UP000526302"/>
    </source>
</evidence>
<dbReference type="CDD" id="cd11716">
    <property type="entry name" value="THUMP_ThiI"/>
    <property type="match status" value="1"/>
</dbReference>
<gene>
    <name evidence="3" type="ORF">GX950_03255</name>
</gene>
<dbReference type="GO" id="GO:0003723">
    <property type="term" value="F:RNA binding"/>
    <property type="evidence" value="ECO:0007669"/>
    <property type="project" value="UniProtKB-UniRule"/>
</dbReference>
<dbReference type="PROSITE" id="PS51165">
    <property type="entry name" value="THUMP"/>
    <property type="match status" value="1"/>
</dbReference>
<dbReference type="InterPro" id="IPR004114">
    <property type="entry name" value="THUMP_dom"/>
</dbReference>
<comment type="caution">
    <text evidence="3">The sequence shown here is derived from an EMBL/GenBank/DDBJ whole genome shotgun (WGS) entry which is preliminary data.</text>
</comment>
<dbReference type="EMBL" id="JAAZKV010000023">
    <property type="protein sequence ID" value="NMA44800.1"/>
    <property type="molecule type" value="Genomic_DNA"/>
</dbReference>
<dbReference type="PANTHER" id="PTHR43209">
    <property type="entry name" value="TRNA SULFURTRANSFERASE"/>
    <property type="match status" value="1"/>
</dbReference>
<proteinExistence type="predicted"/>
<dbReference type="SUPFAM" id="SSF143437">
    <property type="entry name" value="THUMP domain-like"/>
    <property type="match status" value="1"/>
</dbReference>
<dbReference type="Pfam" id="PF22025">
    <property type="entry name" value="ThiI_fer"/>
    <property type="match status" value="1"/>
</dbReference>
<dbReference type="GO" id="GO:0002937">
    <property type="term" value="P:tRNA 4-thiouridine biosynthesis"/>
    <property type="evidence" value="ECO:0007669"/>
    <property type="project" value="TreeGrafter"/>
</dbReference>
<dbReference type="InterPro" id="IPR049962">
    <property type="entry name" value="THUMP_ThiI"/>
</dbReference>
<dbReference type="Pfam" id="PF02926">
    <property type="entry name" value="THUMP"/>
    <property type="match status" value="1"/>
</dbReference>
<protein>
    <recommendedName>
        <fullName evidence="2">THUMP domain-containing protein</fullName>
    </recommendedName>
</protein>
<feature type="domain" description="THUMP" evidence="2">
    <location>
        <begin position="63"/>
        <end position="165"/>
    </location>
</feature>
<organism evidence="3 4">
    <name type="scientific">Candidatus Iainarchaeum sp</name>
    <dbReference type="NCBI Taxonomy" id="3101447"/>
    <lineage>
        <taxon>Archaea</taxon>
        <taxon>Candidatus Iainarchaeota</taxon>
        <taxon>Candidatus Iainarchaeia</taxon>
        <taxon>Candidatus Iainarchaeales</taxon>
        <taxon>Candidatus Iainarchaeaceae</taxon>
        <taxon>Candidatus Iainarchaeum</taxon>
    </lineage>
</organism>
<dbReference type="InterPro" id="IPR054173">
    <property type="entry name" value="ThiI_fer"/>
</dbReference>
<dbReference type="GO" id="GO:0005829">
    <property type="term" value="C:cytosol"/>
    <property type="evidence" value="ECO:0007669"/>
    <property type="project" value="TreeGrafter"/>
</dbReference>
<dbReference type="PANTHER" id="PTHR43209:SF1">
    <property type="entry name" value="TRNA SULFURTRANSFERASE"/>
    <property type="match status" value="1"/>
</dbReference>
<sequence>MFSPNCVIILLNPEISLKTNKVKSRWFSILKENMVLSLKKQGVSFESISSFCGRIIIECKNPSSVVNGLKNCFGISSFFVAEKRKTIDLNEICSNVLDLCENNLGPTFAVRGKSFCKNFSSKDLEIVLGSEVLKNFPKLKVKLKDPSSEFFCLAIKDYSYFYFKEIKGIGGLPVSTQGTSVLVAEEFAEKLGFLLLKSGINILYCGEKDLSSLEKYNSFKVIKKVEEKKILELFNSGKVLGVFSDATNEKELIVCSKKIGLKPLAPLFVDAPKTPFD</sequence>